<dbReference type="PANTHER" id="PTHR39639">
    <property type="entry name" value="CHROMOSOME 16, WHOLE GENOME SHOTGUN SEQUENCE"/>
    <property type="match status" value="1"/>
</dbReference>
<organism evidence="2">
    <name type="scientific">termite gut metagenome</name>
    <dbReference type="NCBI Taxonomy" id="433724"/>
    <lineage>
        <taxon>unclassified sequences</taxon>
        <taxon>metagenomes</taxon>
        <taxon>organismal metagenomes</taxon>
    </lineage>
</organism>
<feature type="domain" description="GmrSD restriction endonucleases N-terminal" evidence="1">
    <location>
        <begin position="60"/>
        <end position="199"/>
    </location>
</feature>
<sequence>MEDNAINAEELQTIDITEEIEKEGIDGMVQLMDKPFDPTKINIETKTPSLDTLVKRIRNKKVQLNTESYFQRKDDLWDVVKQSRLIESILIQFPLPAFFFDATDDNQWLVVDGLQRLSSIRNFAVEKKLKLTKLEFLTQYNGCGWDDLPGNLQTAMEESQVVIYKIMPGTPTDVKFNIFKRINTGGLVLEPQEIRHALFQGKPADFMIELARTKEFLEATDHKIATHRMLDRDFANRFLCFYLLGRENYQSDLDTYMSKAMAMINKPDIDTNKITHEFKEAMILSKLIFGREAFRKVYYDYKVLPPINKALFDAISVQFALLSEEERNILKECKDDFRKELKESLHNDGQFFISVTSSTGDKNRVQYRHSKVKELIEKFTIKK</sequence>
<gene>
    <name evidence="2" type="ORF">EZS27_031699</name>
</gene>
<reference evidence="2" key="1">
    <citation type="submission" date="2019-03" db="EMBL/GenBank/DDBJ databases">
        <title>Single cell metagenomics reveals metabolic interactions within the superorganism composed of flagellate Streblomastix strix and complex community of Bacteroidetes bacteria on its surface.</title>
        <authorList>
            <person name="Treitli S.C."/>
            <person name="Kolisko M."/>
            <person name="Husnik F."/>
            <person name="Keeling P."/>
            <person name="Hampl V."/>
        </authorList>
    </citation>
    <scope>NUCLEOTIDE SEQUENCE</scope>
    <source>
        <strain evidence="2">STM</strain>
    </source>
</reference>
<dbReference type="Pfam" id="PF03235">
    <property type="entry name" value="GmrSD_N"/>
    <property type="match status" value="1"/>
</dbReference>
<name>A0A5J4QCF6_9ZZZZ</name>
<dbReference type="PANTHER" id="PTHR39639:SF1">
    <property type="entry name" value="DUF262 DOMAIN-CONTAINING PROTEIN"/>
    <property type="match status" value="1"/>
</dbReference>
<evidence type="ECO:0000259" key="1">
    <source>
        <dbReference type="Pfam" id="PF03235"/>
    </source>
</evidence>
<dbReference type="InterPro" id="IPR004919">
    <property type="entry name" value="GmrSD_N"/>
</dbReference>
<accession>A0A5J4QCF6</accession>
<dbReference type="AlphaFoldDB" id="A0A5J4QCF6"/>
<evidence type="ECO:0000313" key="2">
    <source>
        <dbReference type="EMBL" id="KAA6318273.1"/>
    </source>
</evidence>
<proteinExistence type="predicted"/>
<comment type="caution">
    <text evidence="2">The sequence shown here is derived from an EMBL/GenBank/DDBJ whole genome shotgun (WGS) entry which is preliminary data.</text>
</comment>
<dbReference type="EMBL" id="SNRY01004246">
    <property type="protein sequence ID" value="KAA6318273.1"/>
    <property type="molecule type" value="Genomic_DNA"/>
</dbReference>
<protein>
    <recommendedName>
        <fullName evidence="1">GmrSD restriction endonucleases N-terminal domain-containing protein</fullName>
    </recommendedName>
</protein>